<feature type="compositionally biased region" description="Basic and acidic residues" evidence="1">
    <location>
        <begin position="309"/>
        <end position="326"/>
    </location>
</feature>
<feature type="signal peptide" evidence="2">
    <location>
        <begin position="1"/>
        <end position="23"/>
    </location>
</feature>
<feature type="region of interest" description="Disordered" evidence="1">
    <location>
        <begin position="276"/>
        <end position="326"/>
    </location>
</feature>
<sequence length="326" mass="35912">MHLRRIFGYTAIFLVLAAPAVRADDICLGDEEEKAAKAQVAALRKAESSGQPAALFIAYRSIMNNDCIDRYDKTAMATAKANLTKLGRDLAKTAEAKGVFYSPEPVRPDGHTSAFRYFDAIGDYPEANRVMLKAMHLKPEDLQLFKIAWAIDQGRTAGSRDPRTGEQPPYVSPPAYRQELTKIASTNADRLMKAEEKDAPGLSGSAADVSVSTMSSLQKLRTAAEWMTYAPGGDKPAKDRADQRGDTIMKRSDPTFTHMNATLYYEFSGSPKGKEIAAQLKKKGEESQRAMEKTGNKLKEAITEQSAADQKKFDKKKADLEKELGF</sequence>
<evidence type="ECO:0000313" key="3">
    <source>
        <dbReference type="EMBL" id="SPP64218.1"/>
    </source>
</evidence>
<name>A0A330L373_9BACT</name>
<dbReference type="RefSeq" id="WP_121988638.1">
    <property type="nucleotide sequence ID" value="NZ_OUNR01000002.1"/>
</dbReference>
<feature type="compositionally biased region" description="Basic and acidic residues" evidence="1">
    <location>
        <begin position="282"/>
        <end position="302"/>
    </location>
</feature>
<feature type="chain" id="PRO_5016257305" evidence="2">
    <location>
        <begin position="24"/>
        <end position="326"/>
    </location>
</feature>
<keyword evidence="2" id="KW-0732">Signal</keyword>
<evidence type="ECO:0000256" key="2">
    <source>
        <dbReference type="SAM" id="SignalP"/>
    </source>
</evidence>
<evidence type="ECO:0000256" key="1">
    <source>
        <dbReference type="SAM" id="MobiDB-lite"/>
    </source>
</evidence>
<dbReference type="Proteomes" id="UP000248168">
    <property type="component" value="Unassembled WGS sequence"/>
</dbReference>
<gene>
    <name evidence="3" type="ORF">NITLEN_100088</name>
</gene>
<reference evidence="4" key="1">
    <citation type="submission" date="2018-04" db="EMBL/GenBank/DDBJ databases">
        <authorList>
            <person name="Lucker S."/>
            <person name="Sakoula D."/>
        </authorList>
    </citation>
    <scope>NUCLEOTIDE SEQUENCE [LARGE SCALE GENOMIC DNA]</scope>
</reference>
<dbReference type="AlphaFoldDB" id="A0A330L373"/>
<evidence type="ECO:0000313" key="4">
    <source>
        <dbReference type="Proteomes" id="UP000248168"/>
    </source>
</evidence>
<dbReference type="EMBL" id="OUNR01000002">
    <property type="protein sequence ID" value="SPP64218.1"/>
    <property type="molecule type" value="Genomic_DNA"/>
</dbReference>
<protein>
    <submittedName>
        <fullName evidence="3">Uncharacterized protein</fullName>
    </submittedName>
</protein>
<accession>A0A330L373</accession>
<keyword evidence="4" id="KW-1185">Reference proteome</keyword>
<proteinExistence type="predicted"/>
<organism evidence="3 4">
    <name type="scientific">Nitrospira lenta</name>
    <dbReference type="NCBI Taxonomy" id="1436998"/>
    <lineage>
        <taxon>Bacteria</taxon>
        <taxon>Pseudomonadati</taxon>
        <taxon>Nitrospirota</taxon>
        <taxon>Nitrospiria</taxon>
        <taxon>Nitrospirales</taxon>
        <taxon>Nitrospiraceae</taxon>
        <taxon>Nitrospira</taxon>
    </lineage>
</organism>
<dbReference type="InParanoid" id="A0A330L373"/>
<dbReference type="OrthoDB" id="9780714at2"/>